<feature type="compositionally biased region" description="Acidic residues" evidence="4">
    <location>
        <begin position="81"/>
        <end position="105"/>
    </location>
</feature>
<feature type="domain" description="C3HC-type" evidence="5">
    <location>
        <begin position="1338"/>
        <end position="1452"/>
    </location>
</feature>
<feature type="compositionally biased region" description="Polar residues" evidence="4">
    <location>
        <begin position="1062"/>
        <end position="1074"/>
    </location>
</feature>
<name>A0A2V3INI9_9FLOR</name>
<dbReference type="InterPro" id="IPR012935">
    <property type="entry name" value="NuBaID_N"/>
</dbReference>
<feature type="compositionally biased region" description="Basic and acidic residues" evidence="4">
    <location>
        <begin position="166"/>
        <end position="183"/>
    </location>
</feature>
<feature type="compositionally biased region" description="Polar residues" evidence="4">
    <location>
        <begin position="300"/>
        <end position="311"/>
    </location>
</feature>
<keyword evidence="3" id="KW-0175">Coiled coil</keyword>
<feature type="compositionally biased region" description="Low complexity" evidence="4">
    <location>
        <begin position="1028"/>
        <end position="1054"/>
    </location>
</feature>
<evidence type="ECO:0000313" key="7">
    <source>
        <dbReference type="Proteomes" id="UP000247409"/>
    </source>
</evidence>
<organism evidence="6 7">
    <name type="scientific">Gracilariopsis chorda</name>
    <dbReference type="NCBI Taxonomy" id="448386"/>
    <lineage>
        <taxon>Eukaryota</taxon>
        <taxon>Rhodophyta</taxon>
        <taxon>Florideophyceae</taxon>
        <taxon>Rhodymeniophycidae</taxon>
        <taxon>Gracilariales</taxon>
        <taxon>Gracilariaceae</taxon>
        <taxon>Gracilariopsis</taxon>
    </lineage>
</organism>
<feature type="compositionally biased region" description="Basic and acidic residues" evidence="4">
    <location>
        <begin position="140"/>
        <end position="150"/>
    </location>
</feature>
<feature type="compositionally biased region" description="Basic and acidic residues" evidence="4">
    <location>
        <begin position="122"/>
        <end position="133"/>
    </location>
</feature>
<feature type="compositionally biased region" description="Polar residues" evidence="4">
    <location>
        <begin position="1112"/>
        <end position="1121"/>
    </location>
</feature>
<dbReference type="GO" id="GO:0005634">
    <property type="term" value="C:nucleus"/>
    <property type="evidence" value="ECO:0007669"/>
    <property type="project" value="UniProtKB-SubCell"/>
</dbReference>
<feature type="region of interest" description="Disordered" evidence="4">
    <location>
        <begin position="625"/>
        <end position="810"/>
    </location>
</feature>
<feature type="compositionally biased region" description="Acidic residues" evidence="4">
    <location>
        <begin position="800"/>
        <end position="810"/>
    </location>
</feature>
<feature type="compositionally biased region" description="Polar residues" evidence="4">
    <location>
        <begin position="778"/>
        <end position="791"/>
    </location>
</feature>
<gene>
    <name evidence="6" type="ORF">BWQ96_06605</name>
</gene>
<evidence type="ECO:0000256" key="1">
    <source>
        <dbReference type="ARBA" id="ARBA00004123"/>
    </source>
</evidence>
<comment type="caution">
    <text evidence="6">The sequence shown here is derived from an EMBL/GenBank/DDBJ whole genome shotgun (WGS) entry which is preliminary data.</text>
</comment>
<evidence type="ECO:0000313" key="6">
    <source>
        <dbReference type="EMBL" id="PXF43646.1"/>
    </source>
</evidence>
<feature type="region of interest" description="Disordered" evidence="4">
    <location>
        <begin position="300"/>
        <end position="500"/>
    </location>
</feature>
<feature type="compositionally biased region" description="Basic and acidic residues" evidence="4">
    <location>
        <begin position="484"/>
        <end position="500"/>
    </location>
</feature>
<dbReference type="OrthoDB" id="2100628at2759"/>
<feature type="compositionally biased region" description="Basic and acidic residues" evidence="4">
    <location>
        <begin position="662"/>
        <end position="679"/>
    </location>
</feature>
<evidence type="ECO:0000256" key="3">
    <source>
        <dbReference type="SAM" id="Coils"/>
    </source>
</evidence>
<feature type="region of interest" description="Disordered" evidence="4">
    <location>
        <begin position="1184"/>
        <end position="1204"/>
    </location>
</feature>
<accession>A0A2V3INI9</accession>
<dbReference type="STRING" id="448386.A0A2V3INI9"/>
<feature type="compositionally biased region" description="Basic and acidic residues" evidence="4">
    <location>
        <begin position="746"/>
        <end position="762"/>
    </location>
</feature>
<feature type="region of interest" description="Disordered" evidence="4">
    <location>
        <begin position="528"/>
        <end position="600"/>
    </location>
</feature>
<keyword evidence="7" id="KW-1185">Reference proteome</keyword>
<feature type="region of interest" description="Disordered" evidence="4">
    <location>
        <begin position="929"/>
        <end position="979"/>
    </location>
</feature>
<dbReference type="GO" id="GO:0008270">
    <property type="term" value="F:zinc ion binding"/>
    <property type="evidence" value="ECO:0007669"/>
    <property type="project" value="InterPro"/>
</dbReference>
<dbReference type="Pfam" id="PF07967">
    <property type="entry name" value="zf-C3HC"/>
    <property type="match status" value="1"/>
</dbReference>
<feature type="compositionally biased region" description="Acidic residues" evidence="4">
    <location>
        <begin position="31"/>
        <end position="50"/>
    </location>
</feature>
<feature type="compositionally biased region" description="Basic and acidic residues" evidence="4">
    <location>
        <begin position="584"/>
        <end position="596"/>
    </location>
</feature>
<feature type="compositionally biased region" description="Basic and acidic residues" evidence="4">
    <location>
        <begin position="443"/>
        <end position="457"/>
    </location>
</feature>
<feature type="compositionally biased region" description="Polar residues" evidence="4">
    <location>
        <begin position="542"/>
        <end position="556"/>
    </location>
</feature>
<feature type="compositionally biased region" description="Acidic residues" evidence="4">
    <location>
        <begin position="215"/>
        <end position="225"/>
    </location>
</feature>
<feature type="compositionally biased region" description="Low complexity" evidence="4">
    <location>
        <begin position="625"/>
        <end position="637"/>
    </location>
</feature>
<feature type="compositionally biased region" description="Polar residues" evidence="4">
    <location>
        <begin position="201"/>
        <end position="214"/>
    </location>
</feature>
<feature type="coiled-coil region" evidence="3">
    <location>
        <begin position="1239"/>
        <end position="1290"/>
    </location>
</feature>
<feature type="compositionally biased region" description="Polar residues" evidence="4">
    <location>
        <begin position="1137"/>
        <end position="1150"/>
    </location>
</feature>
<evidence type="ECO:0000259" key="5">
    <source>
        <dbReference type="Pfam" id="PF07967"/>
    </source>
</evidence>
<evidence type="ECO:0000256" key="2">
    <source>
        <dbReference type="ARBA" id="ARBA00023242"/>
    </source>
</evidence>
<feature type="compositionally biased region" description="Basic and acidic residues" evidence="4">
    <location>
        <begin position="232"/>
        <end position="246"/>
    </location>
</feature>
<proteinExistence type="predicted"/>
<sequence length="1566" mass="170443">MVPENEDAVEKVAQPDLENLPQPDTDPGVIDVDDEGIDVDGDGEEEDECKGEENAVVDDAGSTINLVTPPPDARVQKDVDVIDLEEADEEGVPEGDAQVDDEDGEAQTVGGRGTLEEDGEDSDIHDASKGNHDDGEEDEGTPRVDASKDESGDEILPVESDGQTENVEHEIEHDNPDNQKGREALSITPVENQQHEARPQLVSNSGVFANPSEQTEQDIGEETVTEEIAPLPDEKTKDTEKSEHVPSESQKLLTSVEKVSRETTEAEGGPVQHPSSTVPVTEANERAAFQLFSAVRDDVLQTTSDATNDANGQDPGAVEPDEKDNVAQIAELAPTEPQESRTLAAKESREEGLDAEHLKLSGDMKPQESSSAADSETGKAQKVADDAAGENEVDETQEAHSKSEGVSDLEDGDDEEVVEEDNMDMDADLTDDEPVQDEQPNTLDRKPEKLESSKTDTEFTEDNQTVENDANKVDDSQVLTAKSENNDAVHSEKHRDMEIVQKDVDDGSGMLAINTKDQLRAVETVDEVHKTNAPDTEVVSHGDTSFSEKSSLSNNKLEGKPTTAATAESIRDEGEAQEVTDSNSKMDIDTPSKDMSFKGSANTNLTAPLFGMQTMELPKFPVSFSSPPSFQRSRLSPSAPPFIPAAHRDANRAATPQTELDSTSHMDVDSSRTEDKPTEQLKTMLAPAFKESAARGSQLKPEKICPPSSASPPSVPHLSSAKVSNPPVPQTAGVSQSVAPGGIPQSEKDSFKEESKAQERKVTFGSIETITVPKADSRQSPTRPAQDSISGSEPRVDEQELKDEETDEGSMYEVSHVPISVRIGNGTAIKRDSLSTLRLAISKSGEAKLEMFKEAASSLLLFESLSNTRNTIRIRKVAKRTVMTVTLMTNNNGGAQVAKKYYVHLGKHIYDKLFNIFVIHLNEAGPARPVQSAPLNSSGKRAAPSSGSDAEGTKSVPGKRSLEVTDKKDPKRVKVAERRRQLLETKAKLLENLKAVRKNKAGTGVKDHPATGKSLKRTAATPVPPPSLSTSSQLKPSVSTTPRSTAPPSGASSTPAPPATTIQGTASHSDNPSTIAHGFDSTALKTPNKNNTTKDETAVGGQAGISKLKSGQPLQAPSTSTRGKRPRPEQQLHRLQPGQNQSTGQESNNVKKMRVTEEKAQAAASVSNPNMQGKLKFLRDRARRGGYGGSAATPVAGRRDPTESDEVKNLRILLNEKISSQTEAEKQKLEAMKGMATAKEETKMAKEDAMKTLEALSKANEEVTKRKSEVSKLLDERKEMENVLTAKRAESELSSRQKNELSAEVSKLLKHMETVLAAGSPRENLNKESFSRCDHNNVSDFFDRLHSFKPSTWPVMEDSDIGARACARHGWYNSDVDVLRSTDGVELRLRDLYDDVDVHLEEVQRVTTALVQEHQFLSGWRGKQCARDIGKELLDRETLIKNVSEIQKHDVKKRVRGFGERADRLCELIAACGWKPHGKAVRCEWCGIVAVGDLHLRESHYKFCMFAEEQDEVRRNIELLGLDWEVEGDRLGWFFRSSYGDVVDAVQESVLEEATKDDGGDIVMAG</sequence>
<keyword evidence="2" id="KW-0539">Nucleus</keyword>
<dbReference type="EMBL" id="NBIV01000116">
    <property type="protein sequence ID" value="PXF43646.1"/>
    <property type="molecule type" value="Genomic_DNA"/>
</dbReference>
<feature type="compositionally biased region" description="Acidic residues" evidence="4">
    <location>
        <begin position="387"/>
        <end position="396"/>
    </location>
</feature>
<feature type="compositionally biased region" description="Basic and acidic residues" evidence="4">
    <location>
        <begin position="376"/>
        <end position="385"/>
    </location>
</feature>
<comment type="subcellular location">
    <subcellularLocation>
        <location evidence="1">Nucleus</location>
    </subcellularLocation>
</comment>
<reference evidence="6 7" key="1">
    <citation type="journal article" date="2018" name="Mol. Biol. Evol.">
        <title>Analysis of the draft genome of the red seaweed Gracilariopsis chorda provides insights into genome size evolution in Rhodophyta.</title>
        <authorList>
            <person name="Lee J."/>
            <person name="Yang E.C."/>
            <person name="Graf L."/>
            <person name="Yang J.H."/>
            <person name="Qiu H."/>
            <person name="Zel Zion U."/>
            <person name="Chan C.X."/>
            <person name="Stephens T.G."/>
            <person name="Weber A.P.M."/>
            <person name="Boo G.H."/>
            <person name="Boo S.M."/>
            <person name="Kim K.M."/>
            <person name="Shin Y."/>
            <person name="Jung M."/>
            <person name="Lee S.J."/>
            <person name="Yim H.S."/>
            <person name="Lee J.H."/>
            <person name="Bhattacharya D."/>
            <person name="Yoon H.S."/>
        </authorList>
    </citation>
    <scope>NUCLEOTIDE SEQUENCE [LARGE SCALE GENOMIC DNA]</scope>
    <source>
        <strain evidence="6 7">SKKU-2015</strain>
        <tissue evidence="6">Whole body</tissue>
    </source>
</reference>
<feature type="compositionally biased region" description="Basic and acidic residues" evidence="4">
    <location>
        <begin position="960"/>
        <end position="979"/>
    </location>
</feature>
<feature type="compositionally biased region" description="Acidic residues" evidence="4">
    <location>
        <begin position="407"/>
        <end position="436"/>
    </location>
</feature>
<dbReference type="Proteomes" id="UP000247409">
    <property type="component" value="Unassembled WGS sequence"/>
</dbReference>
<feature type="region of interest" description="Disordered" evidence="4">
    <location>
        <begin position="999"/>
        <end position="1151"/>
    </location>
</feature>
<feature type="compositionally biased region" description="Basic and acidic residues" evidence="4">
    <location>
        <begin position="344"/>
        <end position="366"/>
    </location>
</feature>
<protein>
    <recommendedName>
        <fullName evidence="5">C3HC-type domain-containing protein</fullName>
    </recommendedName>
</protein>
<feature type="region of interest" description="Disordered" evidence="4">
    <location>
        <begin position="1"/>
        <end position="281"/>
    </location>
</feature>
<evidence type="ECO:0000256" key="4">
    <source>
        <dbReference type="SAM" id="MobiDB-lite"/>
    </source>
</evidence>